<dbReference type="EMBL" id="CAJOAZ010008438">
    <property type="protein sequence ID" value="CAF4184537.1"/>
    <property type="molecule type" value="Genomic_DNA"/>
</dbReference>
<reference evidence="1" key="1">
    <citation type="submission" date="2021-02" db="EMBL/GenBank/DDBJ databases">
        <authorList>
            <person name="Nowell W R."/>
        </authorList>
    </citation>
    <scope>NUCLEOTIDE SEQUENCE</scope>
</reference>
<dbReference type="EMBL" id="CAJNOG010000073">
    <property type="protein sequence ID" value="CAF0893489.1"/>
    <property type="molecule type" value="Genomic_DNA"/>
</dbReference>
<proteinExistence type="predicted"/>
<sequence>MNGSKKPGQLTDGYTVTDIKQSVKDKFGSDNFPLMVNRQEIQYNGPVKFAEIKKSIHNTVTYVYERMNIGSDMADMESHSTILFALQNELREMSTQSIDSKCMICAEEKQCLKFCCKSIICTECFPNYFIQCGYKPKCLICHKVLVPETCFKTSQFIRSLVQLNKRLSHYI</sequence>
<dbReference type="Proteomes" id="UP000663844">
    <property type="component" value="Unassembled WGS sequence"/>
</dbReference>
<comment type="caution">
    <text evidence="1">The sequence shown here is derived from an EMBL/GenBank/DDBJ whole genome shotgun (WGS) entry which is preliminary data.</text>
</comment>
<name>A0A813Z345_9BILA</name>
<organism evidence="1 3">
    <name type="scientific">Adineta steineri</name>
    <dbReference type="NCBI Taxonomy" id="433720"/>
    <lineage>
        <taxon>Eukaryota</taxon>
        <taxon>Metazoa</taxon>
        <taxon>Spiralia</taxon>
        <taxon>Gnathifera</taxon>
        <taxon>Rotifera</taxon>
        <taxon>Eurotatoria</taxon>
        <taxon>Bdelloidea</taxon>
        <taxon>Adinetida</taxon>
        <taxon>Adinetidae</taxon>
        <taxon>Adineta</taxon>
    </lineage>
</organism>
<evidence type="ECO:0000313" key="1">
    <source>
        <dbReference type="EMBL" id="CAF0893489.1"/>
    </source>
</evidence>
<accession>A0A813Z345</accession>
<protein>
    <submittedName>
        <fullName evidence="1">Uncharacterized protein</fullName>
    </submittedName>
</protein>
<gene>
    <name evidence="1" type="ORF">JYZ213_LOCUS10153</name>
    <name evidence="2" type="ORF">OXD698_LOCUS39928</name>
</gene>
<evidence type="ECO:0000313" key="2">
    <source>
        <dbReference type="EMBL" id="CAF4184537.1"/>
    </source>
</evidence>
<dbReference type="Proteomes" id="UP000663845">
    <property type="component" value="Unassembled WGS sequence"/>
</dbReference>
<evidence type="ECO:0000313" key="3">
    <source>
        <dbReference type="Proteomes" id="UP000663845"/>
    </source>
</evidence>
<dbReference type="AlphaFoldDB" id="A0A813Z345"/>